<comment type="caution">
    <text evidence="1">The sequence shown here is derived from an EMBL/GenBank/DDBJ whole genome shotgun (WGS) entry which is preliminary data.</text>
</comment>
<dbReference type="OrthoDB" id="10618667at2759"/>
<gene>
    <name evidence="1" type="ORF">C2G38_2265578</name>
</gene>
<evidence type="ECO:0008006" key="3">
    <source>
        <dbReference type="Google" id="ProtNLM"/>
    </source>
</evidence>
<name>A0A397UIK2_9GLOM</name>
<evidence type="ECO:0000313" key="2">
    <source>
        <dbReference type="Proteomes" id="UP000266673"/>
    </source>
</evidence>
<organism evidence="1 2">
    <name type="scientific">Gigaspora rosea</name>
    <dbReference type="NCBI Taxonomy" id="44941"/>
    <lineage>
        <taxon>Eukaryota</taxon>
        <taxon>Fungi</taxon>
        <taxon>Fungi incertae sedis</taxon>
        <taxon>Mucoromycota</taxon>
        <taxon>Glomeromycotina</taxon>
        <taxon>Glomeromycetes</taxon>
        <taxon>Diversisporales</taxon>
        <taxon>Gigasporaceae</taxon>
        <taxon>Gigaspora</taxon>
    </lineage>
</organism>
<keyword evidence="2" id="KW-1185">Reference proteome</keyword>
<sequence length="111" mass="13318">MEEVKIWNYIVKWGVAQNPDLSSNPEDWLLHKIPFYHPILKIGTKYEMTSWIGNKPELYEFKLLLRGIRDRFTRDTFWNLCDKQKNLVIVIKVKDTNEILGRLSYWMGESI</sequence>
<dbReference type="Proteomes" id="UP000266673">
    <property type="component" value="Unassembled WGS sequence"/>
</dbReference>
<reference evidence="1 2" key="1">
    <citation type="submission" date="2018-06" db="EMBL/GenBank/DDBJ databases">
        <title>Comparative genomics reveals the genomic features of Rhizophagus irregularis, R. cerebriforme, R. diaphanum and Gigaspora rosea, and their symbiotic lifestyle signature.</title>
        <authorList>
            <person name="Morin E."/>
            <person name="San Clemente H."/>
            <person name="Chen E.C.H."/>
            <person name="De La Providencia I."/>
            <person name="Hainaut M."/>
            <person name="Kuo A."/>
            <person name="Kohler A."/>
            <person name="Murat C."/>
            <person name="Tang N."/>
            <person name="Roy S."/>
            <person name="Loubradou J."/>
            <person name="Henrissat B."/>
            <person name="Grigoriev I.V."/>
            <person name="Corradi N."/>
            <person name="Roux C."/>
            <person name="Martin F.M."/>
        </authorList>
    </citation>
    <scope>NUCLEOTIDE SEQUENCE [LARGE SCALE GENOMIC DNA]</scope>
    <source>
        <strain evidence="1 2">DAOM 194757</strain>
    </source>
</reference>
<accession>A0A397UIK2</accession>
<evidence type="ECO:0000313" key="1">
    <source>
        <dbReference type="EMBL" id="RIB10115.1"/>
    </source>
</evidence>
<dbReference type="AlphaFoldDB" id="A0A397UIK2"/>
<proteinExistence type="predicted"/>
<dbReference type="EMBL" id="QKWP01001289">
    <property type="protein sequence ID" value="RIB10115.1"/>
    <property type="molecule type" value="Genomic_DNA"/>
</dbReference>
<protein>
    <recommendedName>
        <fullName evidence="3">TLDc domain-containing protein</fullName>
    </recommendedName>
</protein>